<keyword evidence="1" id="KW-0812">Transmembrane</keyword>
<organism evidence="2 3">
    <name type="scientific">Paracoccus shanxieyensis</name>
    <dbReference type="NCBI Taxonomy" id="2675752"/>
    <lineage>
        <taxon>Bacteria</taxon>
        <taxon>Pseudomonadati</taxon>
        <taxon>Pseudomonadota</taxon>
        <taxon>Alphaproteobacteria</taxon>
        <taxon>Rhodobacterales</taxon>
        <taxon>Paracoccaceae</taxon>
        <taxon>Paracoccus</taxon>
    </lineage>
</organism>
<name>A0A6L6IXC3_9RHOB</name>
<keyword evidence="1" id="KW-0472">Membrane</keyword>
<evidence type="ECO:0000313" key="2">
    <source>
        <dbReference type="EMBL" id="MTH63932.1"/>
    </source>
</evidence>
<dbReference type="AlphaFoldDB" id="A0A6L6IXC3"/>
<proteinExistence type="predicted"/>
<sequence length="69" mass="8031">MHTALERAYDRFDAWWVKLVHERFPASAWRMLALPIMIPVTLIVAMLFGFVLMIRRVRRSAAAAMSKRG</sequence>
<accession>A0A6L6IXC3</accession>
<keyword evidence="1" id="KW-1133">Transmembrane helix</keyword>
<evidence type="ECO:0000313" key="3">
    <source>
        <dbReference type="Proteomes" id="UP000478740"/>
    </source>
</evidence>
<dbReference type="Proteomes" id="UP000478740">
    <property type="component" value="Unassembled WGS sequence"/>
</dbReference>
<reference evidence="2 3" key="1">
    <citation type="submission" date="2019-11" db="EMBL/GenBank/DDBJ databases">
        <authorList>
            <person name="Dong K."/>
        </authorList>
    </citation>
    <scope>NUCLEOTIDE SEQUENCE [LARGE SCALE GENOMIC DNA]</scope>
    <source>
        <strain evidence="2 3">DK608</strain>
    </source>
</reference>
<gene>
    <name evidence="2" type="ORF">GL284_06605</name>
</gene>
<keyword evidence="3" id="KW-1185">Reference proteome</keyword>
<comment type="caution">
    <text evidence="2">The sequence shown here is derived from an EMBL/GenBank/DDBJ whole genome shotgun (WGS) entry which is preliminary data.</text>
</comment>
<feature type="transmembrane region" description="Helical" evidence="1">
    <location>
        <begin position="32"/>
        <end position="54"/>
    </location>
</feature>
<dbReference type="RefSeq" id="WP_155043810.1">
    <property type="nucleotide sequence ID" value="NZ_WMIH01000004.1"/>
</dbReference>
<protein>
    <submittedName>
        <fullName evidence="2">Uncharacterized protein</fullName>
    </submittedName>
</protein>
<dbReference type="EMBL" id="WMII01000005">
    <property type="protein sequence ID" value="MTH63932.1"/>
    <property type="molecule type" value="Genomic_DNA"/>
</dbReference>
<evidence type="ECO:0000256" key="1">
    <source>
        <dbReference type="SAM" id="Phobius"/>
    </source>
</evidence>